<evidence type="ECO:0000313" key="7">
    <source>
        <dbReference type="Proteomes" id="UP001147782"/>
    </source>
</evidence>
<accession>A0A9W9SP41</accession>
<organism evidence="6 7">
    <name type="scientific">Penicillium cataractarum</name>
    <dbReference type="NCBI Taxonomy" id="2100454"/>
    <lineage>
        <taxon>Eukaryota</taxon>
        <taxon>Fungi</taxon>
        <taxon>Dikarya</taxon>
        <taxon>Ascomycota</taxon>
        <taxon>Pezizomycotina</taxon>
        <taxon>Eurotiomycetes</taxon>
        <taxon>Eurotiomycetidae</taxon>
        <taxon>Eurotiales</taxon>
        <taxon>Aspergillaceae</taxon>
        <taxon>Penicillium</taxon>
    </lineage>
</organism>
<dbReference type="RefSeq" id="XP_056559654.1">
    <property type="nucleotide sequence ID" value="XM_056697442.1"/>
</dbReference>
<proteinExistence type="predicted"/>
<dbReference type="AlphaFoldDB" id="A0A9W9SP41"/>
<comment type="subcellular location">
    <subcellularLocation>
        <location evidence="1">Mitochondrion</location>
    </subcellularLocation>
</comment>
<dbReference type="EMBL" id="JAPZBS010000002">
    <property type="protein sequence ID" value="KAJ5382083.1"/>
    <property type="molecule type" value="Genomic_DNA"/>
</dbReference>
<dbReference type="InterPro" id="IPR007667">
    <property type="entry name" value="Hypoxia_induced_domain"/>
</dbReference>
<keyword evidence="4" id="KW-0472">Membrane</keyword>
<keyword evidence="3" id="KW-1133">Transmembrane helix</keyword>
<dbReference type="GO" id="GO:0005739">
    <property type="term" value="C:mitochondrion"/>
    <property type="evidence" value="ECO:0007669"/>
    <property type="project" value="UniProtKB-SubCell"/>
</dbReference>
<dbReference type="OrthoDB" id="1915122at2759"/>
<dbReference type="GeneID" id="81436619"/>
<sequence>MFISLALMRHDPLMSSSQKLAQARVIAQESTINALLITSVMEFFEMMKGHGKYEKIIIIHPGERHHEDSENDG</sequence>
<reference evidence="6" key="2">
    <citation type="journal article" date="2023" name="IMA Fungus">
        <title>Comparative genomic study of the Penicillium genus elucidates a diverse pangenome and 15 lateral gene transfer events.</title>
        <authorList>
            <person name="Petersen C."/>
            <person name="Sorensen T."/>
            <person name="Nielsen M.R."/>
            <person name="Sondergaard T.E."/>
            <person name="Sorensen J.L."/>
            <person name="Fitzpatrick D.A."/>
            <person name="Frisvad J.C."/>
            <person name="Nielsen K.L."/>
        </authorList>
    </citation>
    <scope>NUCLEOTIDE SEQUENCE</scope>
    <source>
        <strain evidence="6">IBT 29864</strain>
    </source>
</reference>
<keyword evidence="2" id="KW-0812">Transmembrane</keyword>
<evidence type="ECO:0000313" key="6">
    <source>
        <dbReference type="EMBL" id="KAJ5382083.1"/>
    </source>
</evidence>
<dbReference type="PROSITE" id="PS51503">
    <property type="entry name" value="HIG1"/>
    <property type="match status" value="1"/>
</dbReference>
<evidence type="ECO:0000256" key="3">
    <source>
        <dbReference type="ARBA" id="ARBA00022989"/>
    </source>
</evidence>
<gene>
    <name evidence="6" type="ORF">N7496_004511</name>
</gene>
<comment type="caution">
    <text evidence="6">The sequence shown here is derived from an EMBL/GenBank/DDBJ whole genome shotgun (WGS) entry which is preliminary data.</text>
</comment>
<evidence type="ECO:0000259" key="5">
    <source>
        <dbReference type="PROSITE" id="PS51503"/>
    </source>
</evidence>
<keyword evidence="7" id="KW-1185">Reference proteome</keyword>
<reference evidence="6" key="1">
    <citation type="submission" date="2022-11" db="EMBL/GenBank/DDBJ databases">
        <authorList>
            <person name="Petersen C."/>
        </authorList>
    </citation>
    <scope>NUCLEOTIDE SEQUENCE</scope>
    <source>
        <strain evidence="6">IBT 29864</strain>
    </source>
</reference>
<evidence type="ECO:0000256" key="2">
    <source>
        <dbReference type="ARBA" id="ARBA00022692"/>
    </source>
</evidence>
<feature type="domain" description="HIG1" evidence="5">
    <location>
        <begin position="1"/>
        <end position="53"/>
    </location>
</feature>
<name>A0A9W9SP41_9EURO</name>
<evidence type="ECO:0000256" key="1">
    <source>
        <dbReference type="ARBA" id="ARBA00004173"/>
    </source>
</evidence>
<protein>
    <recommendedName>
        <fullName evidence="5">HIG1 domain-containing protein</fullName>
    </recommendedName>
</protein>
<dbReference type="Proteomes" id="UP001147782">
    <property type="component" value="Unassembled WGS sequence"/>
</dbReference>
<evidence type="ECO:0000256" key="4">
    <source>
        <dbReference type="ARBA" id="ARBA00023136"/>
    </source>
</evidence>